<dbReference type="STRING" id="1048983.EL17_15050"/>
<evidence type="ECO:0000313" key="1">
    <source>
        <dbReference type="EMBL" id="KEO72936.1"/>
    </source>
</evidence>
<dbReference type="AlphaFoldDB" id="A0A074KSJ8"/>
<gene>
    <name evidence="1" type="ORF">EL17_15050</name>
</gene>
<dbReference type="Proteomes" id="UP000027821">
    <property type="component" value="Unassembled WGS sequence"/>
</dbReference>
<proteinExistence type="predicted"/>
<dbReference type="EMBL" id="JMIH01000023">
    <property type="protein sequence ID" value="KEO72936.1"/>
    <property type="molecule type" value="Genomic_DNA"/>
</dbReference>
<keyword evidence="2" id="KW-1185">Reference proteome</keyword>
<comment type="caution">
    <text evidence="1">The sequence shown here is derived from an EMBL/GenBank/DDBJ whole genome shotgun (WGS) entry which is preliminary data.</text>
</comment>
<dbReference type="OrthoDB" id="1492615at2"/>
<evidence type="ECO:0000313" key="2">
    <source>
        <dbReference type="Proteomes" id="UP000027821"/>
    </source>
</evidence>
<accession>A0A074KSJ8</accession>
<protein>
    <submittedName>
        <fullName evidence="1">Uncharacterized protein</fullName>
    </submittedName>
</protein>
<organism evidence="1 2">
    <name type="scientific">Anditalea andensis</name>
    <dbReference type="NCBI Taxonomy" id="1048983"/>
    <lineage>
        <taxon>Bacteria</taxon>
        <taxon>Pseudomonadati</taxon>
        <taxon>Bacteroidota</taxon>
        <taxon>Cytophagia</taxon>
        <taxon>Cytophagales</taxon>
        <taxon>Cytophagaceae</taxon>
        <taxon>Anditalea</taxon>
    </lineage>
</organism>
<reference evidence="1 2" key="1">
    <citation type="submission" date="2014-04" db="EMBL/GenBank/DDBJ databases">
        <title>Characterization and application of a salt tolerant electro-active bacterium.</title>
        <authorList>
            <person name="Yang L."/>
            <person name="Wei S."/>
            <person name="Tay Q.X.M."/>
        </authorList>
    </citation>
    <scope>NUCLEOTIDE SEQUENCE [LARGE SCALE GENOMIC DNA]</scope>
    <source>
        <strain evidence="1 2">LY1</strain>
    </source>
</reference>
<sequence length="62" mass="7221">MNKVNLVTGFWTVQAFWSDQNMACSPKENLPMLHTLGSYLFFDVEGFTWRKPTYFIGTDPIE</sequence>
<name>A0A074KSJ8_9BACT</name>